<comment type="caution">
    <text evidence="1">The sequence shown here is derived from an EMBL/GenBank/DDBJ whole genome shotgun (WGS) entry which is preliminary data.</text>
</comment>
<reference evidence="1 2" key="1">
    <citation type="submission" date="2017-12" db="EMBL/GenBank/DDBJ databases">
        <authorList>
            <person name="Pombert J.-F."/>
            <person name="Haag K.L."/>
            <person name="Ebert D."/>
        </authorList>
    </citation>
    <scope>NUCLEOTIDE SEQUENCE [LARGE SCALE GENOMIC DNA]</scope>
    <source>
        <strain evidence="1">IL-G-3</strain>
    </source>
</reference>
<evidence type="ECO:0000313" key="2">
    <source>
        <dbReference type="Proteomes" id="UP000292282"/>
    </source>
</evidence>
<evidence type="ECO:0000313" key="1">
    <source>
        <dbReference type="EMBL" id="TBU12282.1"/>
    </source>
</evidence>
<sequence length="493" mass="58288">MNIFFSIHIINICFSNIEASLPRKKAKHEHIEHIGAEYSERKSKVESAKDCGFEEYNELRRSNNRKELEGAKYDNKEQNSEENLTLSSQNSFFQKNYLFPKNTESKPVDKASEVFGIGDQAIKNVQSFPKTKLPPFRTAFPKKFYDYDSTESIKTKPMAQSVSESQFPGLDICTGSDNLAKENSHNYFFENKFFCSTNAQEHRTEVVNQDSELNEEINSNLGENTGPLKDYHAQKEHDMGIDFLKAHESINKHDNSTDSDLMEPGILSDLLNKNSIFYRFEFKTNEDLEEIYKNHLLNYSLELKKTEIHLIVSEIRYLISTFEMKKDHNIAKGHVLLIHYYYNIIKILGNLIFGNNQEANKEKHEEKRYEVAALIQKRIFFMRKLLSELFILFQNYINKAHILEKNHYILKMRFIFRFPFDLDSKPNNIFLAEIIHEIYFKNMSYHVEIYFQQKLTALFYEYYCINIYFDNVLAIIDSYKIYNNLLKFLELEF</sequence>
<organism evidence="1 2">
    <name type="scientific">Hamiltosporidium tvaerminnensis</name>
    <dbReference type="NCBI Taxonomy" id="1176355"/>
    <lineage>
        <taxon>Eukaryota</taxon>
        <taxon>Fungi</taxon>
        <taxon>Fungi incertae sedis</taxon>
        <taxon>Microsporidia</taxon>
        <taxon>Dubosqiidae</taxon>
        <taxon>Hamiltosporidium</taxon>
    </lineage>
</organism>
<dbReference type="EMBL" id="PITK01000819">
    <property type="protein sequence ID" value="TBU12282.1"/>
    <property type="molecule type" value="Genomic_DNA"/>
</dbReference>
<dbReference type="VEuPathDB" id="MicrosporidiaDB:CWI38_0819p0020"/>
<accession>A0A4V6MVM2</accession>
<protein>
    <submittedName>
        <fullName evidence="1">Uncharacterized protein</fullName>
    </submittedName>
</protein>
<dbReference type="Proteomes" id="UP000292282">
    <property type="component" value="Unassembled WGS sequence"/>
</dbReference>
<dbReference type="AlphaFoldDB" id="A0A4V6MVM2"/>
<gene>
    <name evidence="1" type="ORF">CWI38_0819p0020</name>
</gene>
<keyword evidence="2" id="KW-1185">Reference proteome</keyword>
<proteinExistence type="predicted"/>
<name>A0A4V6MVM2_9MICR</name>